<dbReference type="Gene3D" id="3.40.640.10">
    <property type="entry name" value="Type I PLP-dependent aspartate aminotransferase-like (Major domain)"/>
    <property type="match status" value="1"/>
</dbReference>
<dbReference type="InterPro" id="IPR015424">
    <property type="entry name" value="PyrdxlP-dep_Trfase"/>
</dbReference>
<accession>E8R957</accession>
<dbReference type="GO" id="GO:0030170">
    <property type="term" value="F:pyridoxal phosphate binding"/>
    <property type="evidence" value="ECO:0007669"/>
    <property type="project" value="InterPro"/>
</dbReference>
<evidence type="ECO:0000256" key="2">
    <source>
        <dbReference type="ARBA" id="ARBA00007441"/>
    </source>
</evidence>
<keyword evidence="4 7" id="KW-0032">Aminotransferase</keyword>
<dbReference type="InterPro" id="IPR015421">
    <property type="entry name" value="PyrdxlP-dep_Trfase_major"/>
</dbReference>
<comment type="cofactor">
    <cofactor evidence="1 7">
        <name>pyridoxal 5'-phosphate</name>
        <dbReference type="ChEBI" id="CHEBI:597326"/>
    </cofactor>
</comment>
<dbReference type="PANTHER" id="PTHR46383:SF1">
    <property type="entry name" value="ASPARTATE AMINOTRANSFERASE"/>
    <property type="match status" value="1"/>
</dbReference>
<comment type="similarity">
    <text evidence="2 7">Belongs to the class-I pyridoxal-phosphate-dependent aminotransferase family.</text>
</comment>
<dbReference type="PANTHER" id="PTHR46383">
    <property type="entry name" value="ASPARTATE AMINOTRANSFERASE"/>
    <property type="match status" value="1"/>
</dbReference>
<dbReference type="KEGG" id="dmu:Desmu_0727"/>
<dbReference type="STRING" id="765177.Desmu_0727"/>
<keyword evidence="6" id="KW-0663">Pyridoxal phosphate</keyword>
<dbReference type="Pfam" id="PF00155">
    <property type="entry name" value="Aminotran_1_2"/>
    <property type="match status" value="1"/>
</dbReference>
<evidence type="ECO:0000256" key="7">
    <source>
        <dbReference type="RuleBase" id="RU000481"/>
    </source>
</evidence>
<dbReference type="GO" id="GO:0006520">
    <property type="term" value="P:amino acid metabolic process"/>
    <property type="evidence" value="ECO:0007669"/>
    <property type="project" value="InterPro"/>
</dbReference>
<feature type="domain" description="Aminotransferase class I/classII large" evidence="8">
    <location>
        <begin position="88"/>
        <end position="416"/>
    </location>
</feature>
<evidence type="ECO:0000313" key="10">
    <source>
        <dbReference type="Proteomes" id="UP000001068"/>
    </source>
</evidence>
<dbReference type="AlphaFoldDB" id="E8R957"/>
<dbReference type="PROSITE" id="PS00105">
    <property type="entry name" value="AA_TRANSFER_CLASS_1"/>
    <property type="match status" value="1"/>
</dbReference>
<dbReference type="CDD" id="cd00609">
    <property type="entry name" value="AAT_like"/>
    <property type="match status" value="1"/>
</dbReference>
<dbReference type="InterPro" id="IPR004839">
    <property type="entry name" value="Aminotransferase_I/II_large"/>
</dbReference>
<gene>
    <name evidence="9" type="ordered locus">Desmu_0727</name>
</gene>
<evidence type="ECO:0000256" key="4">
    <source>
        <dbReference type="ARBA" id="ARBA00022576"/>
    </source>
</evidence>
<evidence type="ECO:0000256" key="3">
    <source>
        <dbReference type="ARBA" id="ARBA00011738"/>
    </source>
</evidence>
<proteinExistence type="inferred from homology"/>
<evidence type="ECO:0000256" key="5">
    <source>
        <dbReference type="ARBA" id="ARBA00022679"/>
    </source>
</evidence>
<evidence type="ECO:0000313" key="9">
    <source>
        <dbReference type="EMBL" id="ADV65033.1"/>
    </source>
</evidence>
<dbReference type="GO" id="GO:0008483">
    <property type="term" value="F:transaminase activity"/>
    <property type="evidence" value="ECO:0007669"/>
    <property type="project" value="UniProtKB-KW"/>
</dbReference>
<evidence type="ECO:0000256" key="1">
    <source>
        <dbReference type="ARBA" id="ARBA00001933"/>
    </source>
</evidence>
<dbReference type="EMBL" id="CP002363">
    <property type="protein sequence ID" value="ADV65033.1"/>
    <property type="molecule type" value="Genomic_DNA"/>
</dbReference>
<reference evidence="10" key="1">
    <citation type="submission" date="2010-11" db="EMBL/GenBank/DDBJ databases">
        <title>The complete genome of Desulfurococcus mucosus DSM 2162.</title>
        <authorList>
            <consortium name="US DOE Joint Genome Institute (JGI-PGF)"/>
            <person name="Lucas S."/>
            <person name="Copeland A."/>
            <person name="Lapidus A."/>
            <person name="Bruce D."/>
            <person name="Goodwin L."/>
            <person name="Pitluck S."/>
            <person name="Kyrpides N."/>
            <person name="Mavromatis K."/>
            <person name="Pagani I."/>
            <person name="Ivanova N."/>
            <person name="Ovchinnikova G."/>
            <person name="Chertkov O."/>
            <person name="Held B."/>
            <person name="Brettin T."/>
            <person name="Detter J.C."/>
            <person name="Tapia R."/>
            <person name="Han C."/>
            <person name="Land M."/>
            <person name="Hauser L."/>
            <person name="Markowitz V."/>
            <person name="Cheng J.-F."/>
            <person name="Hugenholtz P."/>
            <person name="Woyke T."/>
            <person name="Wu D."/>
            <person name="Wirth R."/>
            <person name="Bilek Y."/>
            <person name="Hader T."/>
            <person name="Klenk H.-P."/>
            <person name="Eisen J.A."/>
        </authorList>
    </citation>
    <scope>NUCLEOTIDE SEQUENCE [LARGE SCALE GENOMIC DNA]</scope>
    <source>
        <strain evidence="10">ATCC 35584 / DSM 2162 / JCM 9187 / O7/1</strain>
    </source>
</reference>
<organism evidence="9 10">
    <name type="scientific">Desulfurococcus mucosus (strain ATCC 35584 / DSM 2162 / JCM 9187 / O7/1)</name>
    <dbReference type="NCBI Taxonomy" id="765177"/>
    <lineage>
        <taxon>Archaea</taxon>
        <taxon>Thermoproteota</taxon>
        <taxon>Thermoprotei</taxon>
        <taxon>Desulfurococcales</taxon>
        <taxon>Desulfurococcaceae</taxon>
        <taxon>Desulfurococcus</taxon>
    </lineage>
</organism>
<protein>
    <recommendedName>
        <fullName evidence="7">Aminotransferase</fullName>
        <ecNumber evidence="7">2.6.1.-</ecNumber>
    </recommendedName>
</protein>
<dbReference type="InterPro" id="IPR050596">
    <property type="entry name" value="AspAT/PAT-like"/>
</dbReference>
<dbReference type="HOGENOM" id="CLU_017584_4_3_2"/>
<keyword evidence="10" id="KW-1185">Reference proteome</keyword>
<evidence type="ECO:0000256" key="6">
    <source>
        <dbReference type="ARBA" id="ARBA00022898"/>
    </source>
</evidence>
<dbReference type="EC" id="2.6.1.-" evidence="7"/>
<evidence type="ECO:0000259" key="8">
    <source>
        <dbReference type="Pfam" id="PF00155"/>
    </source>
</evidence>
<name>E8R957_DESM0</name>
<comment type="subunit">
    <text evidence="3">Homodimer.</text>
</comment>
<keyword evidence="5 7" id="KW-0808">Transferase</keyword>
<reference evidence="9 10" key="2">
    <citation type="journal article" date="2011" name="Stand. Genomic Sci.">
        <title>Complete genome sequence of Desulfurococcus mucosus type strain (O7/1).</title>
        <authorList>
            <person name="Wirth R."/>
            <person name="Chertkov O."/>
            <person name="Held B."/>
            <person name="Lapidus A."/>
            <person name="Nolan M."/>
            <person name="Lucas S."/>
            <person name="Hammon N."/>
            <person name="Deshpande S."/>
            <person name="Cheng J.F."/>
            <person name="Tapia R."/>
            <person name="Han C."/>
            <person name="Goodwin L."/>
            <person name="Pitluck S."/>
            <person name="Liolios K."/>
            <person name="Ioanna P."/>
            <person name="Ivanova N."/>
            <person name="Mavromatis K."/>
            <person name="Mikhailova N."/>
            <person name="Pati A."/>
            <person name="Chen A."/>
            <person name="Palaniappan K."/>
            <person name="Land M."/>
            <person name="Hauser L."/>
            <person name="Chang Y.J."/>
            <person name="Jeffries C.D."/>
            <person name="Bilek Y."/>
            <person name="Hader T."/>
            <person name="Rohde M."/>
            <person name="Spring S."/>
            <person name="Sikorski J."/>
            <person name="Goker M."/>
            <person name="Woyke T."/>
            <person name="Bristow J."/>
            <person name="Eisen J.A."/>
            <person name="Markowitz V."/>
            <person name="Hugenholtz P."/>
            <person name="Kyrpides N.C."/>
            <person name="Klenk H.P."/>
        </authorList>
    </citation>
    <scope>NUCLEOTIDE SEQUENCE [LARGE SCALE GENOMIC DNA]</scope>
    <source>
        <strain evidence="10">ATCC 35584 / DSM 2162 / JCM 9187 / O7/1</strain>
    </source>
</reference>
<dbReference type="InterPro" id="IPR004838">
    <property type="entry name" value="NHTrfase_class1_PyrdxlP-BS"/>
</dbReference>
<dbReference type="eggNOG" id="arCOG01130">
    <property type="taxonomic scope" value="Archaea"/>
</dbReference>
<sequence>MDSFTATWFLSSYRHIRMVDTRIEAVDMSVSRRVSSLPVNPQRVLIAKAEELSRRGVKVYNYTAGQPGLPPDTEALNYFIEMLRRDPFKHFRYVSTQGLPELRTAISEDLRKYGGVDVEPSNILVTTGGADGLVLSIYTLLDEGDTLLLLDPSYSVYWDLARLAGLRVETCRQLYENGFNPDPECIKDKLGSSAKAILLASPDNPTSRVINSEVAKTIVDVAYERKAWIIYDVAYKHLVYEGEHVWFEKLAPSMDRLVVVGSFSKDIAIPGGRLGYVYGPSNAIAEMTKLKGVLGIVAPVPMQWMAYYYLSGGFKEKYLREVIPVYRRRRDAAYEALKKNLPRARVLKPAASMYLFPDMAHYIREKGLDDVGFTMKLIEEKGVAMLPGSIFGESGSNHLRITFVTMDEKNLVEGIELLAEFVGEK</sequence>
<dbReference type="SUPFAM" id="SSF53383">
    <property type="entry name" value="PLP-dependent transferases"/>
    <property type="match status" value="1"/>
</dbReference>
<dbReference type="Proteomes" id="UP000001068">
    <property type="component" value="Chromosome"/>
</dbReference>